<evidence type="ECO:0000313" key="2">
    <source>
        <dbReference type="EMBL" id="PNH08533.1"/>
    </source>
</evidence>
<organism evidence="2 3">
    <name type="scientific">Tetrabaena socialis</name>
    <dbReference type="NCBI Taxonomy" id="47790"/>
    <lineage>
        <taxon>Eukaryota</taxon>
        <taxon>Viridiplantae</taxon>
        <taxon>Chlorophyta</taxon>
        <taxon>core chlorophytes</taxon>
        <taxon>Chlorophyceae</taxon>
        <taxon>CS clade</taxon>
        <taxon>Chlamydomonadales</taxon>
        <taxon>Tetrabaenaceae</taxon>
        <taxon>Tetrabaena</taxon>
    </lineage>
</organism>
<keyword evidence="1" id="KW-0732">Signal</keyword>
<name>A0A2J8A7T6_9CHLO</name>
<proteinExistence type="predicted"/>
<evidence type="ECO:0000256" key="1">
    <source>
        <dbReference type="SAM" id="SignalP"/>
    </source>
</evidence>
<accession>A0A2J8A7T6</accession>
<reference evidence="2 3" key="1">
    <citation type="journal article" date="2017" name="Mol. Biol. Evol.">
        <title>The 4-celled Tetrabaena socialis nuclear genome reveals the essential components for genetic control of cell number at the origin of multicellularity in the volvocine lineage.</title>
        <authorList>
            <person name="Featherston J."/>
            <person name="Arakaki Y."/>
            <person name="Hanschen E.R."/>
            <person name="Ferris P.J."/>
            <person name="Michod R.E."/>
            <person name="Olson B.J.S.C."/>
            <person name="Nozaki H."/>
            <person name="Durand P.M."/>
        </authorList>
    </citation>
    <scope>NUCLEOTIDE SEQUENCE [LARGE SCALE GENOMIC DNA]</scope>
    <source>
        <strain evidence="2 3">NIES-571</strain>
    </source>
</reference>
<dbReference type="EMBL" id="PGGS01000125">
    <property type="protein sequence ID" value="PNH08533.1"/>
    <property type="molecule type" value="Genomic_DNA"/>
</dbReference>
<protein>
    <submittedName>
        <fullName evidence="2">Uncharacterized protein</fullName>
    </submittedName>
</protein>
<feature type="chain" id="PRO_5014327321" evidence="1">
    <location>
        <begin position="28"/>
        <end position="75"/>
    </location>
</feature>
<keyword evidence="3" id="KW-1185">Reference proteome</keyword>
<dbReference type="Proteomes" id="UP000236333">
    <property type="component" value="Unassembled WGS sequence"/>
</dbReference>
<dbReference type="AlphaFoldDB" id="A0A2J8A7T6"/>
<evidence type="ECO:0000313" key="3">
    <source>
        <dbReference type="Proteomes" id="UP000236333"/>
    </source>
</evidence>
<feature type="signal peptide" evidence="1">
    <location>
        <begin position="1"/>
        <end position="27"/>
    </location>
</feature>
<sequence length="75" mass="7757">MEAAPPTEVPYGVLLVLLLVLGDDGLARVHQAAAAFEAVEQGLPGACVYGGRGGLAADRAERELRLRQDSASCGH</sequence>
<comment type="caution">
    <text evidence="2">The sequence shown here is derived from an EMBL/GenBank/DDBJ whole genome shotgun (WGS) entry which is preliminary data.</text>
</comment>
<gene>
    <name evidence="2" type="ORF">TSOC_004904</name>
</gene>